<dbReference type="PANTHER" id="PTHR23502">
    <property type="entry name" value="MAJOR FACILITATOR SUPERFAMILY"/>
    <property type="match status" value="1"/>
</dbReference>
<dbReference type="RefSeq" id="XP_022485119.1">
    <property type="nucleotide sequence ID" value="XM_022635099.1"/>
</dbReference>
<comment type="subcellular location">
    <subcellularLocation>
        <location evidence="1">Membrane</location>
        <topology evidence="1">Multi-pass membrane protein</topology>
    </subcellularLocation>
</comment>
<evidence type="ECO:0000256" key="4">
    <source>
        <dbReference type="ARBA" id="ARBA00022989"/>
    </source>
</evidence>
<dbReference type="AlphaFoldDB" id="A0A1F5L8V7"/>
<evidence type="ECO:0000256" key="1">
    <source>
        <dbReference type="ARBA" id="ARBA00004141"/>
    </source>
</evidence>
<evidence type="ECO:0000313" key="9">
    <source>
        <dbReference type="EMBL" id="OGE49668.1"/>
    </source>
</evidence>
<feature type="domain" description="Major facilitator superfamily (MFS) profile" evidence="8">
    <location>
        <begin position="43"/>
        <end position="491"/>
    </location>
</feature>
<evidence type="ECO:0000256" key="3">
    <source>
        <dbReference type="ARBA" id="ARBA00022692"/>
    </source>
</evidence>
<keyword evidence="3 7" id="KW-0812">Transmembrane</keyword>
<dbReference type="Pfam" id="PF07690">
    <property type="entry name" value="MFS_1"/>
    <property type="match status" value="1"/>
</dbReference>
<evidence type="ECO:0000256" key="5">
    <source>
        <dbReference type="ARBA" id="ARBA00023136"/>
    </source>
</evidence>
<dbReference type="PROSITE" id="PS50850">
    <property type="entry name" value="MFS"/>
    <property type="match status" value="1"/>
</dbReference>
<keyword evidence="10" id="KW-1185">Reference proteome</keyword>
<feature type="transmembrane region" description="Helical" evidence="7">
    <location>
        <begin position="323"/>
        <end position="344"/>
    </location>
</feature>
<keyword evidence="2" id="KW-0813">Transport</keyword>
<keyword evidence="4 7" id="KW-1133">Transmembrane helix</keyword>
<evidence type="ECO:0000256" key="7">
    <source>
        <dbReference type="SAM" id="Phobius"/>
    </source>
</evidence>
<dbReference type="InterPro" id="IPR011701">
    <property type="entry name" value="MFS"/>
</dbReference>
<proteinExistence type="predicted"/>
<dbReference type="FunFam" id="1.20.1720.10:FF:000009">
    <property type="entry name" value="MFS multidrug transporter"/>
    <property type="match status" value="1"/>
</dbReference>
<feature type="transmembrane region" description="Helical" evidence="7">
    <location>
        <begin position="167"/>
        <end position="189"/>
    </location>
</feature>
<organism evidence="9 10">
    <name type="scientific">Penicillium arizonense</name>
    <dbReference type="NCBI Taxonomy" id="1835702"/>
    <lineage>
        <taxon>Eukaryota</taxon>
        <taxon>Fungi</taxon>
        <taxon>Dikarya</taxon>
        <taxon>Ascomycota</taxon>
        <taxon>Pezizomycotina</taxon>
        <taxon>Eurotiomycetes</taxon>
        <taxon>Eurotiomycetidae</taxon>
        <taxon>Eurotiales</taxon>
        <taxon>Aspergillaceae</taxon>
        <taxon>Penicillium</taxon>
    </lineage>
</organism>
<dbReference type="CDD" id="cd17323">
    <property type="entry name" value="MFS_Tpo1_MDR_like"/>
    <property type="match status" value="1"/>
</dbReference>
<feature type="transmembrane region" description="Helical" evidence="7">
    <location>
        <begin position="108"/>
        <end position="126"/>
    </location>
</feature>
<evidence type="ECO:0000256" key="6">
    <source>
        <dbReference type="SAM" id="MobiDB-lite"/>
    </source>
</evidence>
<dbReference type="STRING" id="1835702.A0A1F5L8V7"/>
<dbReference type="GeneID" id="34579833"/>
<feature type="transmembrane region" description="Helical" evidence="7">
    <location>
        <begin position="280"/>
        <end position="303"/>
    </location>
</feature>
<protein>
    <recommendedName>
        <fullName evidence="8">Major facilitator superfamily (MFS) profile domain-containing protein</fullName>
    </recommendedName>
</protein>
<dbReference type="Proteomes" id="UP000177622">
    <property type="component" value="Unassembled WGS sequence"/>
</dbReference>
<dbReference type="InterPro" id="IPR020846">
    <property type="entry name" value="MFS_dom"/>
</dbReference>
<dbReference type="OrthoDB" id="440553at2759"/>
<feature type="region of interest" description="Disordered" evidence="6">
    <location>
        <begin position="1"/>
        <end position="24"/>
    </location>
</feature>
<feature type="transmembrane region" description="Helical" evidence="7">
    <location>
        <begin position="43"/>
        <end position="63"/>
    </location>
</feature>
<dbReference type="Gene3D" id="1.20.1720.10">
    <property type="entry name" value="Multidrug resistance protein D"/>
    <property type="match status" value="1"/>
</dbReference>
<gene>
    <name evidence="9" type="ORF">PENARI_c020G10719</name>
</gene>
<dbReference type="PANTHER" id="PTHR23502:SF51">
    <property type="entry name" value="QUINIDINE RESISTANCE PROTEIN 1-RELATED"/>
    <property type="match status" value="1"/>
</dbReference>
<dbReference type="GO" id="GO:0005886">
    <property type="term" value="C:plasma membrane"/>
    <property type="evidence" value="ECO:0007669"/>
    <property type="project" value="TreeGrafter"/>
</dbReference>
<accession>A0A1F5L8V7</accession>
<keyword evidence="5 7" id="KW-0472">Membrane</keyword>
<name>A0A1F5L8V7_PENAI</name>
<sequence length="513" mass="55322">MEKANMSGSVADEDSGGKQEAASQPDVHLEAYSQFTVGQKRSIVAMGSLASFFSPLSSSIYLPALTTIAHALHISTSQVNLTVTTYLIMQGVAPMFIAGFSDTAGRRPAYIICFTVYLAANLGLALQNSYAALLVLRCLQSAGSSGTVAMANGLVGDMITSSERGSYIAFASIGSMLGPSLSPIIGGLLSQYTNWHWIFWFLLIFGGVFFLILGLFLPETCRKVVGDGSIPPPALNNSISDVIRHRKRKEKGLAPDPGKEAEVRKNYSLRFPSPIPTMKVVLDIETSVILITTGLLFAGFYAVMTGASTSFHEIYHFNDIQAALMYLPIGGGGVVSAFTTGKIVDWNYRRHAKRAGLPVVKNVRTDISNFNIERARLEVALPLYYISNLAMLAYGWMLGHKVNLAAPVILLFIAGWALIGTNQVLNALMVDLWPGKSATATAANNLFRCELGAAASAAISPMVSAMGNGWAYTTLALVSIAVSPCLWLTAHYGIKCRQKRNRKEEEKLSRDQG</sequence>
<evidence type="ECO:0000256" key="2">
    <source>
        <dbReference type="ARBA" id="ARBA00022448"/>
    </source>
</evidence>
<dbReference type="SUPFAM" id="SSF103473">
    <property type="entry name" value="MFS general substrate transporter"/>
    <property type="match status" value="1"/>
</dbReference>
<feature type="transmembrane region" description="Helical" evidence="7">
    <location>
        <begin position="470"/>
        <end position="494"/>
    </location>
</feature>
<evidence type="ECO:0000313" key="10">
    <source>
        <dbReference type="Proteomes" id="UP000177622"/>
    </source>
</evidence>
<feature type="transmembrane region" description="Helical" evidence="7">
    <location>
        <begin position="404"/>
        <end position="425"/>
    </location>
</feature>
<dbReference type="Gene3D" id="1.20.1250.20">
    <property type="entry name" value="MFS general substrate transporter like domains"/>
    <property type="match status" value="1"/>
</dbReference>
<feature type="transmembrane region" description="Helical" evidence="7">
    <location>
        <begin position="195"/>
        <end position="217"/>
    </location>
</feature>
<feature type="transmembrane region" description="Helical" evidence="7">
    <location>
        <begin position="83"/>
        <end position="101"/>
    </location>
</feature>
<dbReference type="GO" id="GO:0022857">
    <property type="term" value="F:transmembrane transporter activity"/>
    <property type="evidence" value="ECO:0007669"/>
    <property type="project" value="InterPro"/>
</dbReference>
<dbReference type="EMBL" id="LXJU01000020">
    <property type="protein sequence ID" value="OGE49668.1"/>
    <property type="molecule type" value="Genomic_DNA"/>
</dbReference>
<reference evidence="9 10" key="1">
    <citation type="journal article" date="2016" name="Sci. Rep.">
        <title>Penicillium arizonense, a new, genome sequenced fungal species, reveals a high chemical diversity in secreted metabolites.</title>
        <authorList>
            <person name="Grijseels S."/>
            <person name="Nielsen J.C."/>
            <person name="Randelovic M."/>
            <person name="Nielsen J."/>
            <person name="Nielsen K.F."/>
            <person name="Workman M."/>
            <person name="Frisvad J.C."/>
        </authorList>
    </citation>
    <scope>NUCLEOTIDE SEQUENCE [LARGE SCALE GENOMIC DNA]</scope>
    <source>
        <strain evidence="9 10">CBS 141311</strain>
    </source>
</reference>
<dbReference type="InterPro" id="IPR036259">
    <property type="entry name" value="MFS_trans_sf"/>
</dbReference>
<feature type="transmembrane region" description="Helical" evidence="7">
    <location>
        <begin position="132"/>
        <end position="155"/>
    </location>
</feature>
<evidence type="ECO:0000259" key="8">
    <source>
        <dbReference type="PROSITE" id="PS50850"/>
    </source>
</evidence>
<comment type="caution">
    <text evidence="9">The sequence shown here is derived from an EMBL/GenBank/DDBJ whole genome shotgun (WGS) entry which is preliminary data.</text>
</comment>